<proteinExistence type="predicted"/>
<evidence type="ECO:0000313" key="1">
    <source>
        <dbReference type="EMBL" id="EMT54746.1"/>
    </source>
</evidence>
<sequence>MTYAPTPEQRELMTILNGGGTMPTDKLAAIFDMQYALDQRIIDERGVDKTTDEWVLGLTVALEDEIAEIRSLINWKWWKNPKAVDYDELRGEVIDLWHFLVSLSQKVGLTAEDVYRVYCAKNAENHARQDGTSTKEGYEVFRSEVCE</sequence>
<organism evidence="1 2">
    <name type="scientific">Brevibacillus borstelensis AK1</name>
    <dbReference type="NCBI Taxonomy" id="1300222"/>
    <lineage>
        <taxon>Bacteria</taxon>
        <taxon>Bacillati</taxon>
        <taxon>Bacillota</taxon>
        <taxon>Bacilli</taxon>
        <taxon>Bacillales</taxon>
        <taxon>Paenibacillaceae</taxon>
        <taxon>Brevibacillus</taxon>
    </lineage>
</organism>
<dbReference type="EMBL" id="APBN01000001">
    <property type="protein sequence ID" value="EMT54746.1"/>
    <property type="molecule type" value="Genomic_DNA"/>
</dbReference>
<dbReference type="AlphaFoldDB" id="M8E661"/>
<reference evidence="1 2" key="1">
    <citation type="submission" date="2013-03" db="EMBL/GenBank/DDBJ databases">
        <title>Assembly of a new bacterial strain Brevibacillus borstelensis AK1.</title>
        <authorList>
            <person name="Rajan I."/>
            <person name="PoliReddy D."/>
            <person name="Sugumar T."/>
            <person name="Rathinam K."/>
            <person name="Alqarawi S."/>
            <person name="Khalil A.B."/>
            <person name="Sivakumar N."/>
        </authorList>
    </citation>
    <scope>NUCLEOTIDE SEQUENCE [LARGE SCALE GENOMIC DNA]</scope>
    <source>
        <strain evidence="1 2">AK1</strain>
    </source>
</reference>
<dbReference type="PATRIC" id="fig|1300222.3.peg.840"/>
<name>M8E661_9BACL</name>
<keyword evidence="2" id="KW-1185">Reference proteome</keyword>
<evidence type="ECO:0000313" key="2">
    <source>
        <dbReference type="Proteomes" id="UP000012081"/>
    </source>
</evidence>
<dbReference type="CDD" id="cd11527">
    <property type="entry name" value="NTP-PPase_dUTPase"/>
    <property type="match status" value="1"/>
</dbReference>
<dbReference type="SUPFAM" id="SSF101386">
    <property type="entry name" value="all-alpha NTP pyrophosphatases"/>
    <property type="match status" value="1"/>
</dbReference>
<protein>
    <submittedName>
        <fullName evidence="1">Phage-encoded dCTp pyrophosphatase</fullName>
    </submittedName>
</protein>
<dbReference type="InterPro" id="IPR014871">
    <property type="entry name" value="dUTPase/dCTP_pyrophosphatase"/>
</dbReference>
<accession>M8E661</accession>
<dbReference type="Pfam" id="PF08761">
    <property type="entry name" value="dUTPase_2"/>
    <property type="match status" value="1"/>
</dbReference>
<dbReference type="Gene3D" id="1.10.4010.10">
    <property type="entry name" value="Type II deoxyuridine triphosphatase"/>
    <property type="match status" value="2"/>
</dbReference>
<dbReference type="RefSeq" id="WP_003386559.1">
    <property type="nucleotide sequence ID" value="NZ_APBN01000001.1"/>
</dbReference>
<gene>
    <name evidence="1" type="ORF">I532_04040</name>
</gene>
<dbReference type="Proteomes" id="UP000012081">
    <property type="component" value="Unassembled WGS sequence"/>
</dbReference>
<comment type="caution">
    <text evidence="1">The sequence shown here is derived from an EMBL/GenBank/DDBJ whole genome shotgun (WGS) entry which is preliminary data.</text>
</comment>
<dbReference type="STRING" id="1300222.I532_04040"/>